<dbReference type="InterPro" id="IPR010730">
    <property type="entry name" value="HET"/>
</dbReference>
<dbReference type="Proteomes" id="UP000011761">
    <property type="component" value="Unassembled WGS sequence"/>
</dbReference>
<evidence type="ECO:0000313" key="3">
    <source>
        <dbReference type="Proteomes" id="UP000011761"/>
    </source>
</evidence>
<dbReference type="RefSeq" id="XP_007679970.1">
    <property type="nucleotide sequence ID" value="XM_007681780.1"/>
</dbReference>
<dbReference type="PANTHER" id="PTHR33112">
    <property type="entry name" value="DOMAIN PROTEIN, PUTATIVE-RELATED"/>
    <property type="match status" value="1"/>
</dbReference>
<organism evidence="2 3">
    <name type="scientific">Baudoinia panamericana (strain UAMH 10762)</name>
    <name type="common">Angels' share fungus</name>
    <name type="synonym">Baudoinia compniacensis (strain UAMH 10762)</name>
    <dbReference type="NCBI Taxonomy" id="717646"/>
    <lineage>
        <taxon>Eukaryota</taxon>
        <taxon>Fungi</taxon>
        <taxon>Dikarya</taxon>
        <taxon>Ascomycota</taxon>
        <taxon>Pezizomycotina</taxon>
        <taxon>Dothideomycetes</taxon>
        <taxon>Dothideomycetidae</taxon>
        <taxon>Mycosphaerellales</taxon>
        <taxon>Teratosphaeriaceae</taxon>
        <taxon>Baudoinia</taxon>
    </lineage>
</organism>
<dbReference type="PANTHER" id="PTHR33112:SF8">
    <property type="entry name" value="HETEROKARYON INCOMPATIBILITY DOMAIN-CONTAINING PROTEIN"/>
    <property type="match status" value="1"/>
</dbReference>
<feature type="non-terminal residue" evidence="2">
    <location>
        <position position="151"/>
    </location>
</feature>
<name>M2N285_BAUPA</name>
<dbReference type="HOGENOM" id="CLU_102622_1_2_1"/>
<protein>
    <recommendedName>
        <fullName evidence="1">Heterokaryon incompatibility domain-containing protein</fullName>
    </recommendedName>
</protein>
<evidence type="ECO:0000259" key="1">
    <source>
        <dbReference type="Pfam" id="PF06985"/>
    </source>
</evidence>
<feature type="domain" description="Heterokaryon incompatibility" evidence="1">
    <location>
        <begin position="54"/>
        <end position="149"/>
    </location>
</feature>
<evidence type="ECO:0000313" key="2">
    <source>
        <dbReference type="EMBL" id="EMC93094.1"/>
    </source>
</evidence>
<dbReference type="EMBL" id="KB445561">
    <property type="protein sequence ID" value="EMC93094.1"/>
    <property type="molecule type" value="Genomic_DNA"/>
</dbReference>
<gene>
    <name evidence="2" type="ORF">BAUCODRAFT_77441</name>
</gene>
<dbReference type="STRING" id="717646.M2N285"/>
<dbReference type="OrthoDB" id="2958217at2759"/>
<dbReference type="AlphaFoldDB" id="M2N285"/>
<sequence>MLDLAAHWLDECQSGHEECRRYPAPSWYPTRLLRLEGGKAHLIRTADEKPSGPYATLSHCWGRKEFLILTRVTETVFTSGRPISDFPATHREAMQAAQRLGFSLIWIDCYCIVQITTPDKLHEISRMQDVYANTTLNIGATSAENAYSGCF</sequence>
<reference evidence="2 3" key="1">
    <citation type="journal article" date="2012" name="PLoS Pathog.">
        <title>Diverse lifestyles and strategies of plant pathogenesis encoded in the genomes of eighteen Dothideomycetes fungi.</title>
        <authorList>
            <person name="Ohm R.A."/>
            <person name="Feau N."/>
            <person name="Henrissat B."/>
            <person name="Schoch C.L."/>
            <person name="Horwitz B.A."/>
            <person name="Barry K.W."/>
            <person name="Condon B.J."/>
            <person name="Copeland A.C."/>
            <person name="Dhillon B."/>
            <person name="Glaser F."/>
            <person name="Hesse C.N."/>
            <person name="Kosti I."/>
            <person name="LaButti K."/>
            <person name="Lindquist E.A."/>
            <person name="Lucas S."/>
            <person name="Salamov A.A."/>
            <person name="Bradshaw R.E."/>
            <person name="Ciuffetti L."/>
            <person name="Hamelin R.C."/>
            <person name="Kema G.H.J."/>
            <person name="Lawrence C."/>
            <person name="Scott J.A."/>
            <person name="Spatafora J.W."/>
            <person name="Turgeon B.G."/>
            <person name="de Wit P.J.G.M."/>
            <person name="Zhong S."/>
            <person name="Goodwin S.B."/>
            <person name="Grigoriev I.V."/>
        </authorList>
    </citation>
    <scope>NUCLEOTIDE SEQUENCE [LARGE SCALE GENOMIC DNA]</scope>
    <source>
        <strain evidence="2 3">UAMH 10762</strain>
    </source>
</reference>
<keyword evidence="3" id="KW-1185">Reference proteome</keyword>
<dbReference type="Pfam" id="PF06985">
    <property type="entry name" value="HET"/>
    <property type="match status" value="1"/>
</dbReference>
<proteinExistence type="predicted"/>
<dbReference type="OMA" id="KECYNNH"/>
<dbReference type="KEGG" id="bcom:BAUCODRAFT_77441"/>
<accession>M2N285</accession>
<dbReference type="GeneID" id="19117094"/>